<dbReference type="InterPro" id="IPR003599">
    <property type="entry name" value="Ig_sub"/>
</dbReference>
<feature type="domain" description="Ig-like" evidence="1">
    <location>
        <begin position="8"/>
        <end position="122"/>
    </location>
</feature>
<protein>
    <recommendedName>
        <fullName evidence="1">Ig-like domain-containing protein</fullName>
    </recommendedName>
</protein>
<name>A0A814F1B8_9BILA</name>
<dbReference type="SUPFAM" id="SSF48726">
    <property type="entry name" value="Immunoglobulin"/>
    <property type="match status" value="2"/>
</dbReference>
<dbReference type="EMBL" id="CAJOBA010001101">
    <property type="protein sequence ID" value="CAF3576504.1"/>
    <property type="molecule type" value="Genomic_DNA"/>
</dbReference>
<feature type="domain" description="Ig-like" evidence="1">
    <location>
        <begin position="135"/>
        <end position="236"/>
    </location>
</feature>
<dbReference type="InterPro" id="IPR037448">
    <property type="entry name" value="Zig-8"/>
</dbReference>
<dbReference type="OrthoDB" id="6346662at2759"/>
<dbReference type="GO" id="GO:0032589">
    <property type="term" value="C:neuron projection membrane"/>
    <property type="evidence" value="ECO:0007669"/>
    <property type="project" value="TreeGrafter"/>
</dbReference>
<dbReference type="Proteomes" id="UP000663829">
    <property type="component" value="Unassembled WGS sequence"/>
</dbReference>
<keyword evidence="6" id="KW-1185">Reference proteome</keyword>
<dbReference type="PANTHER" id="PTHR23279:SF46">
    <property type="entry name" value="DEFECTIVE PROBOSCIS EXTENSION RESPONSE 10, ISOFORM A-RELATED"/>
    <property type="match status" value="1"/>
</dbReference>
<evidence type="ECO:0000313" key="4">
    <source>
        <dbReference type="EMBL" id="CAF3576504.1"/>
    </source>
</evidence>
<gene>
    <name evidence="3" type="ORF">GPM918_LOCUS12446</name>
    <name evidence="2" type="ORF">OVA965_LOCUS4263</name>
    <name evidence="5" type="ORF">SRO942_LOCUS12446</name>
    <name evidence="4" type="ORF">TMI583_LOCUS4269</name>
</gene>
<dbReference type="InterPro" id="IPR007110">
    <property type="entry name" value="Ig-like_dom"/>
</dbReference>
<dbReference type="Pfam" id="PF13927">
    <property type="entry name" value="Ig_3"/>
    <property type="match status" value="1"/>
</dbReference>
<dbReference type="EMBL" id="CAJOBC010002725">
    <property type="protein sequence ID" value="CAF3747957.1"/>
    <property type="molecule type" value="Genomic_DNA"/>
</dbReference>
<comment type="caution">
    <text evidence="3">The sequence shown here is derived from an EMBL/GenBank/DDBJ whole genome shotgun (WGS) entry which is preliminary data.</text>
</comment>
<evidence type="ECO:0000313" key="6">
    <source>
        <dbReference type="Proteomes" id="UP000663829"/>
    </source>
</evidence>
<dbReference type="Gene3D" id="2.60.40.10">
    <property type="entry name" value="Immunoglobulins"/>
    <property type="match status" value="2"/>
</dbReference>
<dbReference type="GO" id="GO:0050808">
    <property type="term" value="P:synapse organization"/>
    <property type="evidence" value="ECO:0007669"/>
    <property type="project" value="TreeGrafter"/>
</dbReference>
<dbReference type="SMART" id="SM00409">
    <property type="entry name" value="IG"/>
    <property type="match status" value="2"/>
</dbReference>
<evidence type="ECO:0000313" key="5">
    <source>
        <dbReference type="EMBL" id="CAF3747957.1"/>
    </source>
</evidence>
<dbReference type="InterPro" id="IPR013106">
    <property type="entry name" value="Ig_V-set"/>
</dbReference>
<dbReference type="EMBL" id="CAJNOQ010002725">
    <property type="protein sequence ID" value="CAF0975124.1"/>
    <property type="molecule type" value="Genomic_DNA"/>
</dbReference>
<evidence type="ECO:0000313" key="2">
    <source>
        <dbReference type="EMBL" id="CAF0793524.1"/>
    </source>
</evidence>
<dbReference type="PANTHER" id="PTHR23279">
    <property type="entry name" value="DEFECTIVE PROBOSCIS EXTENSION RESPONSE DPR -RELATED"/>
    <property type="match status" value="1"/>
</dbReference>
<evidence type="ECO:0000259" key="1">
    <source>
        <dbReference type="PROSITE" id="PS50835"/>
    </source>
</evidence>
<dbReference type="CDD" id="cd00096">
    <property type="entry name" value="Ig"/>
    <property type="match status" value="1"/>
</dbReference>
<dbReference type="Pfam" id="PF07686">
    <property type="entry name" value="V-set"/>
    <property type="match status" value="1"/>
</dbReference>
<dbReference type="PROSITE" id="PS50835">
    <property type="entry name" value="IG_LIKE"/>
    <property type="match status" value="2"/>
</dbReference>
<evidence type="ECO:0000313" key="3">
    <source>
        <dbReference type="EMBL" id="CAF0975124.1"/>
    </source>
</evidence>
<dbReference type="InterPro" id="IPR013783">
    <property type="entry name" value="Ig-like_fold"/>
</dbReference>
<dbReference type="InterPro" id="IPR036179">
    <property type="entry name" value="Ig-like_dom_sf"/>
</dbReference>
<organism evidence="3 6">
    <name type="scientific">Didymodactylos carnosus</name>
    <dbReference type="NCBI Taxonomy" id="1234261"/>
    <lineage>
        <taxon>Eukaryota</taxon>
        <taxon>Metazoa</taxon>
        <taxon>Spiralia</taxon>
        <taxon>Gnathifera</taxon>
        <taxon>Rotifera</taxon>
        <taxon>Eurotatoria</taxon>
        <taxon>Bdelloidea</taxon>
        <taxon>Philodinida</taxon>
        <taxon>Philodinidae</taxon>
        <taxon>Didymodactylos</taxon>
    </lineage>
</organism>
<accession>A0A814F1B8</accession>
<dbReference type="Proteomes" id="UP000677228">
    <property type="component" value="Unassembled WGS sequence"/>
</dbReference>
<dbReference type="AlphaFoldDB" id="A0A814F1B8"/>
<reference evidence="3" key="1">
    <citation type="submission" date="2021-02" db="EMBL/GenBank/DDBJ databases">
        <authorList>
            <person name="Nowell W R."/>
        </authorList>
    </citation>
    <scope>NUCLEOTIDE SEQUENCE</scope>
</reference>
<proteinExistence type="predicted"/>
<dbReference type="Proteomes" id="UP000681722">
    <property type="component" value="Unassembled WGS sequence"/>
</dbReference>
<sequence length="245" mass="28099">MCLTILHPCASIDDIRNISAELGSDISLRCEIPHLPTNAVVTWVYRQRQEHSARNSPPTKWLPLYANSRRLTQNGLRFALDFTGYTAMGGHHTSILTINSLTNSDEGVYMCKSNHKHSKTVIFDVHVVAAMSIYPQDGIIELQQNDFWLNYPINFTCTIRNSNVNKKHLLWYHNNQEIRNNSLNHYHRHTTSSHTLIGYPQHTTDEARLTLIIRHLLANDSGAYTCKYKQITKQVNLVFTSDARV</sequence>
<dbReference type="Proteomes" id="UP000682733">
    <property type="component" value="Unassembled WGS sequence"/>
</dbReference>
<dbReference type="EMBL" id="CAJNOK010001100">
    <property type="protein sequence ID" value="CAF0793524.1"/>
    <property type="molecule type" value="Genomic_DNA"/>
</dbReference>